<evidence type="ECO:0000259" key="12">
    <source>
        <dbReference type="PROSITE" id="PS50928"/>
    </source>
</evidence>
<dbReference type="RefSeq" id="WP_049132102.1">
    <property type="nucleotide sequence ID" value="NZ_JAFMOT010000169.1"/>
</dbReference>
<feature type="transmembrane region" description="Helical" evidence="11">
    <location>
        <begin position="95"/>
        <end position="114"/>
    </location>
</feature>
<proteinExistence type="inferred from homology"/>
<dbReference type="InterPro" id="IPR035906">
    <property type="entry name" value="MetI-like_sf"/>
</dbReference>
<feature type="transmembrane region" description="Helical" evidence="11">
    <location>
        <begin position="189"/>
        <end position="211"/>
    </location>
</feature>
<dbReference type="Proteomes" id="UP000699865">
    <property type="component" value="Unassembled WGS sequence"/>
</dbReference>
<evidence type="ECO:0000256" key="1">
    <source>
        <dbReference type="ARBA" id="ARBA00003159"/>
    </source>
</evidence>
<feature type="domain" description="ABC transmembrane type-1" evidence="12">
    <location>
        <begin position="22"/>
        <end position="211"/>
    </location>
</feature>
<reference evidence="13 14" key="1">
    <citation type="submission" date="2021-03" db="EMBL/GenBank/DDBJ databases">
        <title>Five novel Rahnella species.</title>
        <authorList>
            <person name="Brady C."/>
            <person name="Asselin J."/>
            <person name="Beer S."/>
            <person name="Bruberg M.B."/>
            <person name="Crampton B."/>
            <person name="Venter S."/>
            <person name="Arnold D."/>
            <person name="Denman S."/>
        </authorList>
    </citation>
    <scope>NUCLEOTIDE SEQUENCE [LARGE SCALE GENOMIC DNA]</scope>
    <source>
        <strain evidence="13 14">L72c</strain>
    </source>
</reference>
<dbReference type="InterPro" id="IPR000515">
    <property type="entry name" value="MetI-like"/>
</dbReference>
<organism evidence="13 14">
    <name type="scientific">Rahnella perminowiae</name>
    <dbReference type="NCBI Taxonomy" id="2816244"/>
    <lineage>
        <taxon>Bacteria</taxon>
        <taxon>Pseudomonadati</taxon>
        <taxon>Pseudomonadota</taxon>
        <taxon>Gammaproteobacteria</taxon>
        <taxon>Enterobacterales</taxon>
        <taxon>Yersiniaceae</taxon>
        <taxon>Rahnella</taxon>
    </lineage>
</organism>
<dbReference type="InterPro" id="IPR043429">
    <property type="entry name" value="ArtM/GltK/GlnP/TcyL/YhdX-like"/>
</dbReference>
<keyword evidence="8" id="KW-0029">Amino-acid transport</keyword>
<protein>
    <submittedName>
        <fullName evidence="13">Amino acid ABC transporter permease</fullName>
    </submittedName>
</protein>
<evidence type="ECO:0000313" key="14">
    <source>
        <dbReference type="Proteomes" id="UP000699865"/>
    </source>
</evidence>
<name>A0ABS6L1N5_9GAMM</name>
<accession>A0ABS6L1N5</accession>
<dbReference type="EMBL" id="JAFMOU010000067">
    <property type="protein sequence ID" value="MBU9835513.1"/>
    <property type="molecule type" value="Genomic_DNA"/>
</dbReference>
<dbReference type="PANTHER" id="PTHR30614:SF20">
    <property type="entry name" value="GLUTAMINE TRANSPORT SYSTEM PERMEASE PROTEIN GLNP"/>
    <property type="match status" value="1"/>
</dbReference>
<gene>
    <name evidence="13" type="ORF">J1786_11930</name>
</gene>
<evidence type="ECO:0000256" key="6">
    <source>
        <dbReference type="ARBA" id="ARBA00022519"/>
    </source>
</evidence>
<comment type="function">
    <text evidence="1">Part of the binding-protein-dependent transport system for glutamine; probably responsible for the translocation of the substrate across the membrane.</text>
</comment>
<feature type="transmembrane region" description="Helical" evidence="11">
    <location>
        <begin position="69"/>
        <end position="89"/>
    </location>
</feature>
<feature type="transmembrane region" description="Helical" evidence="11">
    <location>
        <begin position="15"/>
        <end position="48"/>
    </location>
</feature>
<evidence type="ECO:0000256" key="9">
    <source>
        <dbReference type="ARBA" id="ARBA00022989"/>
    </source>
</evidence>
<keyword evidence="6" id="KW-0997">Cell inner membrane</keyword>
<evidence type="ECO:0000256" key="3">
    <source>
        <dbReference type="ARBA" id="ARBA00010072"/>
    </source>
</evidence>
<keyword evidence="7 11" id="KW-0812">Transmembrane</keyword>
<evidence type="ECO:0000313" key="13">
    <source>
        <dbReference type="EMBL" id="MBU9835513.1"/>
    </source>
</evidence>
<keyword evidence="4 11" id="KW-0813">Transport</keyword>
<evidence type="ECO:0000256" key="4">
    <source>
        <dbReference type="ARBA" id="ARBA00022448"/>
    </source>
</evidence>
<dbReference type="PROSITE" id="PS50928">
    <property type="entry name" value="ABC_TM1"/>
    <property type="match status" value="1"/>
</dbReference>
<feature type="transmembrane region" description="Helical" evidence="11">
    <location>
        <begin position="135"/>
        <end position="154"/>
    </location>
</feature>
<keyword evidence="14" id="KW-1185">Reference proteome</keyword>
<comment type="subcellular location">
    <subcellularLocation>
        <location evidence="2">Cell inner membrane</location>
        <topology evidence="2">Multi-pass membrane protein</topology>
    </subcellularLocation>
    <subcellularLocation>
        <location evidence="11">Cell membrane</location>
        <topology evidence="11">Multi-pass membrane protein</topology>
    </subcellularLocation>
</comment>
<dbReference type="CDD" id="cd06261">
    <property type="entry name" value="TM_PBP2"/>
    <property type="match status" value="1"/>
</dbReference>
<dbReference type="NCBIfam" id="TIGR01726">
    <property type="entry name" value="HEQRo_perm_3TM"/>
    <property type="match status" value="1"/>
</dbReference>
<dbReference type="PANTHER" id="PTHR30614">
    <property type="entry name" value="MEMBRANE COMPONENT OF AMINO ACID ABC TRANSPORTER"/>
    <property type="match status" value="1"/>
</dbReference>
<evidence type="ECO:0000256" key="7">
    <source>
        <dbReference type="ARBA" id="ARBA00022692"/>
    </source>
</evidence>
<keyword evidence="9 11" id="KW-1133">Transmembrane helix</keyword>
<keyword evidence="10 11" id="KW-0472">Membrane</keyword>
<dbReference type="SUPFAM" id="SSF161098">
    <property type="entry name" value="MetI-like"/>
    <property type="match status" value="1"/>
</dbReference>
<dbReference type="InterPro" id="IPR010065">
    <property type="entry name" value="AA_ABC_transptr_permease_3TM"/>
</dbReference>
<comment type="similarity">
    <text evidence="3">Belongs to the binding-protein-dependent transport system permease family. HisMQ subfamily.</text>
</comment>
<evidence type="ECO:0000256" key="10">
    <source>
        <dbReference type="ARBA" id="ARBA00023136"/>
    </source>
</evidence>
<evidence type="ECO:0000256" key="8">
    <source>
        <dbReference type="ARBA" id="ARBA00022970"/>
    </source>
</evidence>
<keyword evidence="5" id="KW-1003">Cell membrane</keyword>
<dbReference type="Gene3D" id="1.10.3720.10">
    <property type="entry name" value="MetI-like"/>
    <property type="match status" value="1"/>
</dbReference>
<comment type="caution">
    <text evidence="13">The sequence shown here is derived from an EMBL/GenBank/DDBJ whole genome shotgun (WGS) entry which is preliminary data.</text>
</comment>
<evidence type="ECO:0000256" key="11">
    <source>
        <dbReference type="RuleBase" id="RU363032"/>
    </source>
</evidence>
<dbReference type="Pfam" id="PF00528">
    <property type="entry name" value="BPD_transp_1"/>
    <property type="match status" value="1"/>
</dbReference>
<evidence type="ECO:0000256" key="2">
    <source>
        <dbReference type="ARBA" id="ARBA00004429"/>
    </source>
</evidence>
<sequence length="226" mass="25092">MGSYVLNFDFVFDNLGILLQGIVITLKLTAISGFIGIVVGFFVSLLAMSPYKFIRWPTIAYIEIFRCTPALVQLVWIFYCVPIFLGIYIDPIPMAILALSLNIAAYNAEAYRAAIQAIPSSHHDASIALGLTKRVYTLYVVFPQAFITAIPVLMTNMIGLLQQSALVAIVGIADLMYQAKNLATSSYRPIEVFTVAAVIYFMLSIPFSLLVTHLEKVLNRRIRGRS</sequence>
<evidence type="ECO:0000256" key="5">
    <source>
        <dbReference type="ARBA" id="ARBA00022475"/>
    </source>
</evidence>